<dbReference type="Proteomes" id="UP000011137">
    <property type="component" value="Segment"/>
</dbReference>
<proteinExistence type="predicted"/>
<evidence type="ECO:0000313" key="1">
    <source>
        <dbReference type="EMBL" id="AGC34424.1"/>
    </source>
</evidence>
<reference evidence="1 2" key="1">
    <citation type="journal article" date="2013" name="J. Virol.">
        <title>Insights into head-tailed viruses infecting extremely halophilic archaea.</title>
        <authorList>
            <person name="Pietila M.K."/>
            <person name="Laurinmaki P."/>
            <person name="Russell D.A."/>
            <person name="Ko C.C."/>
            <person name="Jacobs-Sera D."/>
            <person name="Butcher S.J."/>
            <person name="Bamford D.H."/>
            <person name="Hendrix R.W."/>
        </authorList>
    </citation>
    <scope>NUCLEOTIDE SEQUENCE [LARGE SCALE GENOMIC DNA]</scope>
</reference>
<gene>
    <name evidence="1" type="primary">54</name>
    <name evidence="1" type="ORF">HVTV1_54</name>
</gene>
<dbReference type="RefSeq" id="YP_007378960.1">
    <property type="nucleotide sequence ID" value="NC_020158.1"/>
</dbReference>
<dbReference type="EMBL" id="KC117377">
    <property type="protein sequence ID" value="AGC34424.1"/>
    <property type="molecule type" value="Genomic_DNA"/>
</dbReference>
<name>L7TGU7_9CAUD</name>
<dbReference type="GeneID" id="14477295"/>
<sequence>MIEIRRQEKMADNNEKKSFGTAYADDALLVDESTSLDEVQDFIRGRVANPHVVDGTVVWNFSSHNVDKVALEKAVERKLERDKYVIPYQVTGTWSFMFSILPKQLREAEILIYKTSSGRYNAYRNFLRTAPEEVHDDFRSDLGRRVHEILKEV</sequence>
<evidence type="ECO:0000313" key="2">
    <source>
        <dbReference type="Proteomes" id="UP000011137"/>
    </source>
</evidence>
<accession>L7TGU7</accession>
<protein>
    <submittedName>
        <fullName evidence="1">Uncharacterized protein</fullName>
    </submittedName>
</protein>
<organism evidence="1 2">
    <name type="scientific">Haloarcula vallismortis tailed virus 1</name>
    <dbReference type="NCBI Taxonomy" id="1262528"/>
    <lineage>
        <taxon>Viruses</taxon>
        <taxon>Duplodnaviria</taxon>
        <taxon>Heunggongvirae</taxon>
        <taxon>Uroviricota</taxon>
        <taxon>Caudoviricetes</taxon>
        <taxon>Thumleimavirales</taxon>
        <taxon>Druskaviridae</taxon>
        <taxon>Tredecimvirus</taxon>
        <taxon>Tredecimvirus thailandense</taxon>
        <taxon>Tredecimvirus HVTV1</taxon>
    </lineage>
</organism>
<dbReference type="KEGG" id="vg:14477295"/>
<dbReference type="OrthoDB" id="15304at10239"/>
<keyword evidence="2" id="KW-1185">Reference proteome</keyword>